<keyword evidence="2" id="KW-1185">Reference proteome</keyword>
<evidence type="ECO:0000313" key="1">
    <source>
        <dbReference type="EMBL" id="QYC96707.1"/>
    </source>
</evidence>
<protein>
    <submittedName>
        <fullName evidence="1">Uncharacterized protein</fullName>
    </submittedName>
</protein>
<dbReference type="EMBL" id="MZ398241">
    <property type="protein sequence ID" value="QYC96707.1"/>
    <property type="molecule type" value="Genomic_DNA"/>
</dbReference>
<evidence type="ECO:0000313" key="2">
    <source>
        <dbReference type="Proteomes" id="UP000826964"/>
    </source>
</evidence>
<name>A0AC61NA21_9CAUD</name>
<organism evidence="1 2">
    <name type="scientific">Stenotrophomonas phage BUCT626</name>
    <dbReference type="NCBI Taxonomy" id="2860376"/>
    <lineage>
        <taxon>Viruses</taxon>
        <taxon>Duplodnaviria</taxon>
        <taxon>Heunggongvirae</taxon>
        <taxon>Uroviricota</taxon>
        <taxon>Caudoviricetes</taxon>
        <taxon>Beaumontvirinae</taxon>
        <taxon>Bixiavirus</taxon>
        <taxon>Bixiavirus BUCT626</taxon>
    </lineage>
</organism>
<accession>A0AC61NA21</accession>
<reference evidence="1" key="1">
    <citation type="submission" date="2021-06" db="EMBL/GenBank/DDBJ databases">
        <authorList>
            <person name="Tian F."/>
            <person name="Li J."/>
            <person name="Li F."/>
            <person name="Tong Y."/>
        </authorList>
    </citation>
    <scope>NUCLEOTIDE SEQUENCE</scope>
</reference>
<proteinExistence type="predicted"/>
<sequence>MAKERIRNLVYRGKDDMYNLRQRRFGYLTRWLLEQGNRLGVAVSGVVALLKEGGTFETVEGSKTPQKPTVVTQAKIVGTGKVGEALTVTAGTWEGDPPITEGYDWLVDGTTYVSGPSMTPVEGQIGKKITLRVQGQNDVGSTVYNVDGPTVTAA</sequence>
<dbReference type="Proteomes" id="UP000826964">
    <property type="component" value="Segment"/>
</dbReference>